<sequence>MTGHLGCWVSDLADGQLDAASAERAFEHVAGCARCADELEAARAARRALAAARDVAPDPGLTERLLALSASIPPAAGDPLRGSGRADRWDSPHTWEPLLTGDLSGRRRRQRLRRVSMVGAGGVGVLGLLLVALGQGPVVTPDPSRSAALTLLASVGPGAMSGDDALVWLDANGWAAPTRLPEGYEITAVHVVTTSGTTPEVEVDLSGPDGAVVVRQRPGRLSGDARATLPVPGHDVQVLSSDPWHVAWQAGETAVELTADAPRDEVAALVASFPGGGYDAGVLPQLSRGWSTVTGALLQP</sequence>
<dbReference type="Proteomes" id="UP001319870">
    <property type="component" value="Unassembled WGS sequence"/>
</dbReference>
<reference evidence="6 7" key="1">
    <citation type="submission" date="2021-09" db="EMBL/GenBank/DDBJ databases">
        <title>Isoptericola luteus sp. nov., a novel bacterium isolated from Harbin, the capital city of Heilongjiang province.</title>
        <authorList>
            <person name="Li J."/>
        </authorList>
    </citation>
    <scope>NUCLEOTIDE SEQUENCE [LARGE SCALE GENOMIC DNA]</scope>
    <source>
        <strain evidence="6 7">NEAU-Y5</strain>
    </source>
</reference>
<dbReference type="InterPro" id="IPR027383">
    <property type="entry name" value="Znf_put"/>
</dbReference>
<protein>
    <submittedName>
        <fullName evidence="6">Zf-HC2 domain-containing protein</fullName>
    </submittedName>
</protein>
<organism evidence="6 7">
    <name type="scientific">Isoptericola luteus</name>
    <dbReference type="NCBI Taxonomy" id="2879484"/>
    <lineage>
        <taxon>Bacteria</taxon>
        <taxon>Bacillati</taxon>
        <taxon>Actinomycetota</taxon>
        <taxon>Actinomycetes</taxon>
        <taxon>Micrococcales</taxon>
        <taxon>Promicromonosporaceae</taxon>
        <taxon>Isoptericola</taxon>
    </lineage>
</organism>
<evidence type="ECO:0000256" key="1">
    <source>
        <dbReference type="ARBA" id="ARBA00023015"/>
    </source>
</evidence>
<keyword evidence="7" id="KW-1185">Reference proteome</keyword>
<evidence type="ECO:0000256" key="3">
    <source>
        <dbReference type="SAM" id="MobiDB-lite"/>
    </source>
</evidence>
<proteinExistence type="predicted"/>
<dbReference type="EMBL" id="JAIXCQ010000002">
    <property type="protein sequence ID" value="MCA5892380.1"/>
    <property type="molecule type" value="Genomic_DNA"/>
</dbReference>
<keyword evidence="4" id="KW-1133">Transmembrane helix</keyword>
<keyword evidence="4" id="KW-0812">Transmembrane</keyword>
<name>A0ABS7ZBI0_9MICO</name>
<feature type="transmembrane region" description="Helical" evidence="4">
    <location>
        <begin position="115"/>
        <end position="134"/>
    </location>
</feature>
<dbReference type="InterPro" id="IPR041916">
    <property type="entry name" value="Anti_sigma_zinc_sf"/>
</dbReference>
<evidence type="ECO:0000313" key="6">
    <source>
        <dbReference type="EMBL" id="MCA5892380.1"/>
    </source>
</evidence>
<comment type="caution">
    <text evidence="6">The sequence shown here is derived from an EMBL/GenBank/DDBJ whole genome shotgun (WGS) entry which is preliminary data.</text>
</comment>
<dbReference type="RefSeq" id="WP_225564159.1">
    <property type="nucleotide sequence ID" value="NZ_JAIXCQ010000002.1"/>
</dbReference>
<evidence type="ECO:0000256" key="4">
    <source>
        <dbReference type="SAM" id="Phobius"/>
    </source>
</evidence>
<feature type="domain" description="Putative zinc-finger" evidence="5">
    <location>
        <begin position="9"/>
        <end position="36"/>
    </location>
</feature>
<evidence type="ECO:0000313" key="7">
    <source>
        <dbReference type="Proteomes" id="UP001319870"/>
    </source>
</evidence>
<keyword evidence="4" id="KW-0472">Membrane</keyword>
<feature type="compositionally biased region" description="Basic and acidic residues" evidence="3">
    <location>
        <begin position="84"/>
        <end position="93"/>
    </location>
</feature>
<evidence type="ECO:0000259" key="5">
    <source>
        <dbReference type="Pfam" id="PF13490"/>
    </source>
</evidence>
<dbReference type="Gene3D" id="1.10.10.1320">
    <property type="entry name" value="Anti-sigma factor, zinc-finger domain"/>
    <property type="match status" value="1"/>
</dbReference>
<evidence type="ECO:0000256" key="2">
    <source>
        <dbReference type="ARBA" id="ARBA00023163"/>
    </source>
</evidence>
<feature type="region of interest" description="Disordered" evidence="3">
    <location>
        <begin position="77"/>
        <end position="102"/>
    </location>
</feature>
<dbReference type="Pfam" id="PF13490">
    <property type="entry name" value="zf-HC2"/>
    <property type="match status" value="1"/>
</dbReference>
<keyword evidence="1" id="KW-0805">Transcription regulation</keyword>
<keyword evidence="2" id="KW-0804">Transcription</keyword>
<accession>A0ABS7ZBI0</accession>
<gene>
    <name evidence="6" type="ORF">LEP48_03310</name>
</gene>